<reference evidence="9 10" key="1">
    <citation type="submission" date="2023-12" db="EMBL/GenBank/DDBJ databases">
        <title>A high-quality genome assembly for Dillenia turbinata (Dilleniales).</title>
        <authorList>
            <person name="Chanderbali A."/>
        </authorList>
    </citation>
    <scope>NUCLEOTIDE SEQUENCE [LARGE SCALE GENOMIC DNA]</scope>
    <source>
        <strain evidence="9">LSX21</strain>
        <tissue evidence="9">Leaf</tissue>
    </source>
</reference>
<keyword evidence="3" id="KW-0645">Protease</keyword>
<organism evidence="9 10">
    <name type="scientific">Dillenia turbinata</name>
    <dbReference type="NCBI Taxonomy" id="194707"/>
    <lineage>
        <taxon>Eukaryota</taxon>
        <taxon>Viridiplantae</taxon>
        <taxon>Streptophyta</taxon>
        <taxon>Embryophyta</taxon>
        <taxon>Tracheophyta</taxon>
        <taxon>Spermatophyta</taxon>
        <taxon>Magnoliopsida</taxon>
        <taxon>eudicotyledons</taxon>
        <taxon>Gunneridae</taxon>
        <taxon>Pentapetalae</taxon>
        <taxon>Dilleniales</taxon>
        <taxon>Dilleniaceae</taxon>
        <taxon>Dillenia</taxon>
    </lineage>
</organism>
<dbReference type="GO" id="GO:0006508">
    <property type="term" value="P:proteolysis"/>
    <property type="evidence" value="ECO:0007669"/>
    <property type="project" value="UniProtKB-KW"/>
</dbReference>
<dbReference type="InterPro" id="IPR015211">
    <property type="entry name" value="Peptidase_M1_C"/>
</dbReference>
<evidence type="ECO:0000313" key="10">
    <source>
        <dbReference type="Proteomes" id="UP001370490"/>
    </source>
</evidence>
<comment type="cofactor">
    <cofactor evidence="1">
        <name>Zn(2+)</name>
        <dbReference type="ChEBI" id="CHEBI:29105"/>
    </cofactor>
</comment>
<accession>A0AAN8ZD04</accession>
<proteinExistence type="inferred from homology"/>
<dbReference type="Proteomes" id="UP001370490">
    <property type="component" value="Unassembled WGS sequence"/>
</dbReference>
<dbReference type="InterPro" id="IPR016024">
    <property type="entry name" value="ARM-type_fold"/>
</dbReference>
<comment type="similarity">
    <text evidence="2">Belongs to the peptidase M1 family.</text>
</comment>
<protein>
    <submittedName>
        <fullName evidence="9">Peptidase M1, leukotriene A4 hydrolase/aminopeptidase C-terminal</fullName>
    </submittedName>
</protein>
<dbReference type="EMBL" id="JBAMMX010000009">
    <property type="protein sequence ID" value="KAK6933287.1"/>
    <property type="molecule type" value="Genomic_DNA"/>
</dbReference>
<evidence type="ECO:0000256" key="4">
    <source>
        <dbReference type="ARBA" id="ARBA00022723"/>
    </source>
</evidence>
<comment type="caution">
    <text evidence="9">The sequence shown here is derived from an EMBL/GenBank/DDBJ whole genome shotgun (WGS) entry which is preliminary data.</text>
</comment>
<dbReference type="Pfam" id="PF09127">
    <property type="entry name" value="Leuk-A4-hydro_C"/>
    <property type="match status" value="1"/>
</dbReference>
<dbReference type="AlphaFoldDB" id="A0AAN8ZD04"/>
<evidence type="ECO:0000256" key="7">
    <source>
        <dbReference type="ARBA" id="ARBA00023049"/>
    </source>
</evidence>
<dbReference type="Gene3D" id="1.25.40.320">
    <property type="entry name" value="Peptidase M1, leukotriene A4 hydrolase/aminopeptidase C-terminal domain"/>
    <property type="match status" value="1"/>
</dbReference>
<keyword evidence="10" id="KW-1185">Reference proteome</keyword>
<name>A0AAN8ZD04_9MAGN</name>
<evidence type="ECO:0000256" key="1">
    <source>
        <dbReference type="ARBA" id="ARBA00001947"/>
    </source>
</evidence>
<evidence type="ECO:0000256" key="6">
    <source>
        <dbReference type="ARBA" id="ARBA00022833"/>
    </source>
</evidence>
<dbReference type="InterPro" id="IPR038502">
    <property type="entry name" value="M1_LTA-4_hydro/amino_C_sf"/>
</dbReference>
<dbReference type="GO" id="GO:0008237">
    <property type="term" value="F:metallopeptidase activity"/>
    <property type="evidence" value="ECO:0007669"/>
    <property type="project" value="UniProtKB-KW"/>
</dbReference>
<gene>
    <name evidence="9" type="ORF">RJ641_036181</name>
</gene>
<feature type="domain" description="Peptidase M1 leukotriene A4 hydrolase/aminopeptidase C-terminal" evidence="8">
    <location>
        <begin position="32"/>
        <end position="72"/>
    </location>
</feature>
<keyword evidence="5 9" id="KW-0378">Hydrolase</keyword>
<evidence type="ECO:0000256" key="3">
    <source>
        <dbReference type="ARBA" id="ARBA00022670"/>
    </source>
</evidence>
<keyword evidence="4" id="KW-0479">Metal-binding</keyword>
<dbReference type="SUPFAM" id="SSF48371">
    <property type="entry name" value="ARM repeat"/>
    <property type="match status" value="1"/>
</dbReference>
<evidence type="ECO:0000256" key="2">
    <source>
        <dbReference type="ARBA" id="ARBA00010136"/>
    </source>
</evidence>
<sequence>MGVIPGEFAQVHPSIGCSLQASRIRGLRDGGFLRLAISSKCRDYHAEVEKTLKEVGKMKYHRPLYTALVQGIGNAEEKILAKR</sequence>
<evidence type="ECO:0000313" key="9">
    <source>
        <dbReference type="EMBL" id="KAK6933287.1"/>
    </source>
</evidence>
<keyword evidence="7" id="KW-0482">Metalloprotease</keyword>
<evidence type="ECO:0000259" key="8">
    <source>
        <dbReference type="Pfam" id="PF09127"/>
    </source>
</evidence>
<feature type="non-terminal residue" evidence="9">
    <location>
        <position position="83"/>
    </location>
</feature>
<keyword evidence="6" id="KW-0862">Zinc</keyword>
<dbReference type="GO" id="GO:0008270">
    <property type="term" value="F:zinc ion binding"/>
    <property type="evidence" value="ECO:0007669"/>
    <property type="project" value="InterPro"/>
</dbReference>
<evidence type="ECO:0000256" key="5">
    <source>
        <dbReference type="ARBA" id="ARBA00022801"/>
    </source>
</evidence>